<evidence type="ECO:0000313" key="1">
    <source>
        <dbReference type="EMBL" id="GMH72254.1"/>
    </source>
</evidence>
<accession>A0A9W7AI69</accession>
<evidence type="ECO:0000313" key="2">
    <source>
        <dbReference type="Proteomes" id="UP001165122"/>
    </source>
</evidence>
<proteinExistence type="predicted"/>
<gene>
    <name evidence="1" type="ORF">TrLO_g4350</name>
</gene>
<dbReference type="EMBL" id="BRXW01000651">
    <property type="protein sequence ID" value="GMH72254.1"/>
    <property type="molecule type" value="Genomic_DNA"/>
</dbReference>
<dbReference type="AlphaFoldDB" id="A0A9W7AI69"/>
<organism evidence="1 2">
    <name type="scientific">Triparma laevis f. longispina</name>
    <dbReference type="NCBI Taxonomy" id="1714387"/>
    <lineage>
        <taxon>Eukaryota</taxon>
        <taxon>Sar</taxon>
        <taxon>Stramenopiles</taxon>
        <taxon>Ochrophyta</taxon>
        <taxon>Bolidophyceae</taxon>
        <taxon>Parmales</taxon>
        <taxon>Triparmaceae</taxon>
        <taxon>Triparma</taxon>
    </lineage>
</organism>
<reference evidence="2" key="1">
    <citation type="journal article" date="2023" name="Commun. Biol.">
        <title>Genome analysis of Parmales, the sister group of diatoms, reveals the evolutionary specialization of diatoms from phago-mixotrophs to photoautotrophs.</title>
        <authorList>
            <person name="Ban H."/>
            <person name="Sato S."/>
            <person name="Yoshikawa S."/>
            <person name="Yamada K."/>
            <person name="Nakamura Y."/>
            <person name="Ichinomiya M."/>
            <person name="Sato N."/>
            <person name="Blanc-Mathieu R."/>
            <person name="Endo H."/>
            <person name="Kuwata A."/>
            <person name="Ogata H."/>
        </authorList>
    </citation>
    <scope>NUCLEOTIDE SEQUENCE [LARGE SCALE GENOMIC DNA]</scope>
    <source>
        <strain evidence="2">NIES 3700</strain>
    </source>
</reference>
<sequence>MTEQGHEHDETLGFTDLSEIYKEELIPPATSTPHAADDAFLHTLEFRRHFVEFVPNDTLMTLRLTTKGWKAAADAFIEEGVKSGEMIVHGGKDTTHDLGDGVEERRKLVTRVIFLQNITKVGNFACHFAINLVVVDIPEGVERIGHGAFIARV</sequence>
<protein>
    <submittedName>
        <fullName evidence="1">Uncharacterized protein</fullName>
    </submittedName>
</protein>
<name>A0A9W7AI69_9STRA</name>
<dbReference type="Proteomes" id="UP001165122">
    <property type="component" value="Unassembled WGS sequence"/>
</dbReference>
<keyword evidence="2" id="KW-1185">Reference proteome</keyword>
<comment type="caution">
    <text evidence="1">The sequence shown here is derived from an EMBL/GenBank/DDBJ whole genome shotgun (WGS) entry which is preliminary data.</text>
</comment>